<sequence length="1107" mass="118000">MNRDTMKIVGGTAVFSLVICAAVPAVPAEASESKFNQLGGSDVYETAAAAADSNWTTCSNVILVSSDGYADSISAAVLSKKLDAPVLLTGSSKLSSAAGDEISKLKPENIYVLGGENVISSGIRSELKSRNYNLIELSGRNRYDTNAAVAKKLVELGMDPSNVMMTGGEGFSDALSAAPAASAKNEILLLGGNNMDSMASVADFIKNNKSKVTVIGTNNLISDSTYNVLGAVERINGGRDRFETNLNILKAFSKELKQEKIYVADAYGDRYADSLIAASIAGINSSPLVLVSKEGEPQTENALNYIKEKSDSIASLNVISEKGVISDKTIADIKNAADGIVGESNTVNSVTSVGLNQIKVVFNTKVDEDSAERIANYEIDGNSLGSTTQTDSSAYLQDDDRTVLITFRNPFSQGKKVTFTVKNNILDDSSSSSIAKYENNIVFQETGSPSISSVDAAGGNKLKVRFSEPVRIQESDLSSMKINRRSVRNYGLNTSYTELKDDCGGWADGVDLYFDSVLPIGNNTFTMPNGTATSKFDNGANIPMLSQSEPFTIEPVSGRPEVESVTTNNAGTIYIKYNRAMDTKTALDPSNYEINGDTVDVDDSYVTFDSGFGDSIVKIKNVGSMLDQGINTVLAENDILDTFQNSLYQTSMNLYYGSSSKKPSVASANILDDSTIRVKFDKDVVRSYATTKGNYTIRDSEGNDISYKLDNIGIVTVDGNSSRNFDLRFDDDALSGSKYTLSVKNIIDTEAKPNVMDDYTTTLSGMDSGSPAVTEIVKKADGSNAATIFFNRIMDDDSLSNKSNYVFRDGTGEVRNLPGSASVTPSYDDKSVTVEFSSGYSIGSGSTSSSVIQLGVRDVVDEDGNSLDLGSYIGDIEDSASGDGPKLISGTAKMTFIGGDIKVRASLTGSLDIVDMNDFRVNGNKPDSITTVGNDIILTYSGSVKDGEKVDDIKDCGESTNLSIVNTGSEDSAGRSIKTGSMIVYIPPMTEPDEFTASDSSGTGSDTVKVKFNQDLDDDIENQYGDDFVFTDVTSGRTLTPVSAGVDGKTVVYSFSSSSFNDGDVIKVTANDSSSTIDIRSEKHGNYGYTTYSPSGDDLDGYTLTAK</sequence>
<keyword evidence="4" id="KW-1185">Reference proteome</keyword>
<protein>
    <submittedName>
        <fullName evidence="3">Cell wall-binding repeat-containing protein</fullName>
    </submittedName>
</protein>
<dbReference type="EMBL" id="JBGFFE010000020">
    <property type="protein sequence ID" value="MEY8764397.1"/>
    <property type="molecule type" value="Genomic_DNA"/>
</dbReference>
<dbReference type="Gene3D" id="2.60.40.1220">
    <property type="match status" value="4"/>
</dbReference>
<evidence type="ECO:0000313" key="3">
    <source>
        <dbReference type="EMBL" id="MEY8764397.1"/>
    </source>
</evidence>
<gene>
    <name evidence="3" type="ORF">AB8S09_12225</name>
</gene>
<name>A0ABV4DZR0_9CLOT</name>
<feature type="signal peptide" evidence="2">
    <location>
        <begin position="1"/>
        <end position="30"/>
    </location>
</feature>
<reference evidence="3 4" key="1">
    <citation type="submission" date="2024-08" db="EMBL/GenBank/DDBJ databases">
        <title>Clostridium lapicellarii sp. nov., and Clostridium renhuaiense sp. nov., two species isolated from the mud in a fermentation cellar used for producing sauce-flavour Chinese liquors.</title>
        <authorList>
            <person name="Yang F."/>
            <person name="Wang H."/>
            <person name="Chen L.Q."/>
            <person name="Zhou N."/>
            <person name="Lu J.J."/>
            <person name="Pu X.X."/>
            <person name="Wan B."/>
            <person name="Wang L."/>
            <person name="Liu S.J."/>
        </authorList>
    </citation>
    <scope>NUCLEOTIDE SEQUENCE [LARGE SCALE GENOMIC DNA]</scope>
    <source>
        <strain evidence="3 4">MT-113</strain>
    </source>
</reference>
<dbReference type="PANTHER" id="PTHR30032:SF8">
    <property type="entry name" value="GERMINATION-SPECIFIC N-ACETYLMURAMOYL-L-ALANINE AMIDASE"/>
    <property type="match status" value="1"/>
</dbReference>
<dbReference type="Proteomes" id="UP001565220">
    <property type="component" value="Unassembled WGS sequence"/>
</dbReference>
<dbReference type="InterPro" id="IPR007253">
    <property type="entry name" value="Cell_wall-bd_2"/>
</dbReference>
<accession>A0ABV4DZR0</accession>
<evidence type="ECO:0000256" key="1">
    <source>
        <dbReference type="ARBA" id="ARBA00022729"/>
    </source>
</evidence>
<dbReference type="InterPro" id="IPR051922">
    <property type="entry name" value="Bact_Sporulation_Assoc"/>
</dbReference>
<proteinExistence type="predicted"/>
<keyword evidence="1 2" id="KW-0732">Signal</keyword>
<comment type="caution">
    <text evidence="3">The sequence shown here is derived from an EMBL/GenBank/DDBJ whole genome shotgun (WGS) entry which is preliminary data.</text>
</comment>
<evidence type="ECO:0000256" key="2">
    <source>
        <dbReference type="SAM" id="SignalP"/>
    </source>
</evidence>
<dbReference type="Gene3D" id="3.40.50.12090">
    <property type="match status" value="2"/>
</dbReference>
<dbReference type="InterPro" id="IPR014755">
    <property type="entry name" value="Cu-Rt/internalin_Ig-like"/>
</dbReference>
<evidence type="ECO:0000313" key="4">
    <source>
        <dbReference type="Proteomes" id="UP001565220"/>
    </source>
</evidence>
<feature type="chain" id="PRO_5045415153" evidence="2">
    <location>
        <begin position="31"/>
        <end position="1107"/>
    </location>
</feature>
<dbReference type="Pfam" id="PF04122">
    <property type="entry name" value="CW_binding_2"/>
    <property type="match status" value="3"/>
</dbReference>
<organism evidence="3 4">
    <name type="scientific">Clostridium lapidicellarium</name>
    <dbReference type="NCBI Taxonomy" id="3240931"/>
    <lineage>
        <taxon>Bacteria</taxon>
        <taxon>Bacillati</taxon>
        <taxon>Bacillota</taxon>
        <taxon>Clostridia</taxon>
        <taxon>Eubacteriales</taxon>
        <taxon>Clostridiaceae</taxon>
        <taxon>Clostridium</taxon>
    </lineage>
</organism>
<dbReference type="PANTHER" id="PTHR30032">
    <property type="entry name" value="N-ACETYLMURAMOYL-L-ALANINE AMIDASE-RELATED"/>
    <property type="match status" value="1"/>
</dbReference>
<dbReference type="RefSeq" id="WP_369869241.1">
    <property type="nucleotide sequence ID" value="NZ_JBGFFE010000020.1"/>
</dbReference>